<dbReference type="OrthoDB" id="3264102at2759"/>
<name>K5XKG6_AGABU</name>
<dbReference type="KEGG" id="abp:AGABI1DRAFT81596"/>
<feature type="region of interest" description="Disordered" evidence="4">
    <location>
        <begin position="1"/>
        <end position="105"/>
    </location>
</feature>
<dbReference type="Pfam" id="PF15811">
    <property type="entry name" value="SVIP"/>
    <property type="match status" value="1"/>
</dbReference>
<evidence type="ECO:0000256" key="1">
    <source>
        <dbReference type="ARBA" id="ARBA00022707"/>
    </source>
</evidence>
<feature type="compositionally biased region" description="Low complexity" evidence="4">
    <location>
        <begin position="19"/>
        <end position="48"/>
    </location>
</feature>
<evidence type="ECO:0000256" key="2">
    <source>
        <dbReference type="ARBA" id="ARBA00023139"/>
    </source>
</evidence>
<dbReference type="EMBL" id="JH971385">
    <property type="protein sequence ID" value="EKM83867.1"/>
    <property type="molecule type" value="Genomic_DNA"/>
</dbReference>
<proteinExistence type="predicted"/>
<protein>
    <submittedName>
        <fullName evidence="5">Uncharacterized protein</fullName>
    </submittedName>
</protein>
<organism evidence="5 6">
    <name type="scientific">Agaricus bisporus var. burnettii (strain JB137-S8 / ATCC MYA-4627 / FGSC 10392)</name>
    <name type="common">White button mushroom</name>
    <dbReference type="NCBI Taxonomy" id="597362"/>
    <lineage>
        <taxon>Eukaryota</taxon>
        <taxon>Fungi</taxon>
        <taxon>Dikarya</taxon>
        <taxon>Basidiomycota</taxon>
        <taxon>Agaricomycotina</taxon>
        <taxon>Agaricomycetes</taxon>
        <taxon>Agaricomycetidae</taxon>
        <taxon>Agaricales</taxon>
        <taxon>Agaricineae</taxon>
        <taxon>Agaricaceae</taxon>
        <taxon>Agaricus</taxon>
    </lineage>
</organism>
<keyword evidence="6" id="KW-1185">Reference proteome</keyword>
<evidence type="ECO:0000313" key="5">
    <source>
        <dbReference type="EMBL" id="EKM83867.1"/>
    </source>
</evidence>
<sequence>MGSLCSKSSHYQGGHIVLGTGANTTGGNPNSGNTTSGNTTSGGAPTSARDPRTAAAEAAERRMQAAQQRGTNSLNPKAGQLAAKVAQQNAKGSAEPQQPERLVWD</sequence>
<dbReference type="OMA" id="HYQGGHI"/>
<dbReference type="HOGENOM" id="CLU_162866_0_0_1"/>
<evidence type="ECO:0000256" key="4">
    <source>
        <dbReference type="SAM" id="MobiDB-lite"/>
    </source>
</evidence>
<evidence type="ECO:0000256" key="3">
    <source>
        <dbReference type="ARBA" id="ARBA00023288"/>
    </source>
</evidence>
<keyword evidence="3" id="KW-0449">Lipoprotein</keyword>
<dbReference type="STRING" id="597362.K5XKG6"/>
<dbReference type="eggNOG" id="ENOG502SSVN">
    <property type="taxonomic scope" value="Eukaryota"/>
</dbReference>
<accession>K5XKG6</accession>
<evidence type="ECO:0000313" key="6">
    <source>
        <dbReference type="Proteomes" id="UP000008493"/>
    </source>
</evidence>
<reference evidence="6" key="1">
    <citation type="journal article" date="2012" name="Proc. Natl. Acad. Sci. U.S.A.">
        <title>Genome sequence of the button mushroom Agaricus bisporus reveals mechanisms governing adaptation to a humic-rich ecological niche.</title>
        <authorList>
            <person name="Morin E."/>
            <person name="Kohler A."/>
            <person name="Baker A.R."/>
            <person name="Foulongne-Oriol M."/>
            <person name="Lombard V."/>
            <person name="Nagy L.G."/>
            <person name="Ohm R.A."/>
            <person name="Patyshakuliyeva A."/>
            <person name="Brun A."/>
            <person name="Aerts A.L."/>
            <person name="Bailey A.M."/>
            <person name="Billette C."/>
            <person name="Coutinho P.M."/>
            <person name="Deakin G."/>
            <person name="Doddapaneni H."/>
            <person name="Floudas D."/>
            <person name="Grimwood J."/>
            <person name="Hilden K."/>
            <person name="Kuees U."/>
            <person name="LaButti K.M."/>
            <person name="Lapidus A."/>
            <person name="Lindquist E.A."/>
            <person name="Lucas S.M."/>
            <person name="Murat C."/>
            <person name="Riley R.W."/>
            <person name="Salamov A.A."/>
            <person name="Schmutz J."/>
            <person name="Subramanian V."/>
            <person name="Woesten H.A.B."/>
            <person name="Xu J."/>
            <person name="Eastwood D.C."/>
            <person name="Foster G.D."/>
            <person name="Sonnenberg A.S."/>
            <person name="Cullen D."/>
            <person name="de Vries R.P."/>
            <person name="Lundell T."/>
            <person name="Hibbett D.S."/>
            <person name="Henrissat B."/>
            <person name="Burton K.S."/>
            <person name="Kerrigan R.W."/>
            <person name="Challen M.P."/>
            <person name="Grigoriev I.V."/>
            <person name="Martin F."/>
        </authorList>
    </citation>
    <scope>NUCLEOTIDE SEQUENCE [LARGE SCALE GENOMIC DNA]</scope>
    <source>
        <strain evidence="6">JB137-S8 / ATCC MYA-4627 / FGSC 10392</strain>
    </source>
</reference>
<dbReference type="InParanoid" id="K5XKG6"/>
<dbReference type="AlphaFoldDB" id="K5XKG6"/>
<dbReference type="RefSeq" id="XP_007325282.1">
    <property type="nucleotide sequence ID" value="XM_007325220.1"/>
</dbReference>
<dbReference type="InterPro" id="IPR031632">
    <property type="entry name" value="SVIP"/>
</dbReference>
<dbReference type="GeneID" id="18831761"/>
<feature type="compositionally biased region" description="Polar residues" evidence="4">
    <location>
        <begin position="1"/>
        <end position="11"/>
    </location>
</feature>
<keyword evidence="1" id="KW-0519">Myristate</keyword>
<gene>
    <name evidence="5" type="ORF">AGABI1DRAFT_81596</name>
</gene>
<dbReference type="Proteomes" id="UP000008493">
    <property type="component" value="Unassembled WGS sequence"/>
</dbReference>
<keyword evidence="2" id="KW-0564">Palmitate</keyword>